<dbReference type="EMBL" id="AVOT02002376">
    <property type="protein sequence ID" value="MBW0470143.1"/>
    <property type="molecule type" value="Genomic_DNA"/>
</dbReference>
<evidence type="ECO:0000313" key="3">
    <source>
        <dbReference type="Proteomes" id="UP000765509"/>
    </source>
</evidence>
<dbReference type="AlphaFoldDB" id="A0A9Q3BS64"/>
<name>A0A9Q3BS64_9BASI</name>
<organism evidence="2 3">
    <name type="scientific">Austropuccinia psidii MF-1</name>
    <dbReference type="NCBI Taxonomy" id="1389203"/>
    <lineage>
        <taxon>Eukaryota</taxon>
        <taxon>Fungi</taxon>
        <taxon>Dikarya</taxon>
        <taxon>Basidiomycota</taxon>
        <taxon>Pucciniomycotina</taxon>
        <taxon>Pucciniomycetes</taxon>
        <taxon>Pucciniales</taxon>
        <taxon>Sphaerophragmiaceae</taxon>
        <taxon>Austropuccinia</taxon>
    </lineage>
</organism>
<feature type="region of interest" description="Disordered" evidence="1">
    <location>
        <begin position="45"/>
        <end position="79"/>
    </location>
</feature>
<evidence type="ECO:0000256" key="1">
    <source>
        <dbReference type="SAM" id="MobiDB-lite"/>
    </source>
</evidence>
<sequence length="101" mass="10897">MVFLGHLGPLWPLQPTVGNPRTTCHGPWDPYALCGVSPRGPTSANFGHNLNIPKKGPRTQIGQEPHSGLWQPPGPPAQVQQAFPSIQGKDSPSLMYSVPRI</sequence>
<keyword evidence="3" id="KW-1185">Reference proteome</keyword>
<accession>A0A9Q3BS64</accession>
<protein>
    <submittedName>
        <fullName evidence="2">Uncharacterized protein</fullName>
    </submittedName>
</protein>
<comment type="caution">
    <text evidence="2">The sequence shown here is derived from an EMBL/GenBank/DDBJ whole genome shotgun (WGS) entry which is preliminary data.</text>
</comment>
<proteinExistence type="predicted"/>
<gene>
    <name evidence="2" type="ORF">O181_009858</name>
</gene>
<evidence type="ECO:0000313" key="2">
    <source>
        <dbReference type="EMBL" id="MBW0470143.1"/>
    </source>
</evidence>
<reference evidence="2" key="1">
    <citation type="submission" date="2021-03" db="EMBL/GenBank/DDBJ databases">
        <title>Draft genome sequence of rust myrtle Austropuccinia psidii MF-1, a brazilian biotype.</title>
        <authorList>
            <person name="Quecine M.C."/>
            <person name="Pachon D.M.R."/>
            <person name="Bonatelli M.L."/>
            <person name="Correr F.H."/>
            <person name="Franceschini L.M."/>
            <person name="Leite T.F."/>
            <person name="Margarido G.R.A."/>
            <person name="Almeida C.A."/>
            <person name="Ferrarezi J.A."/>
            <person name="Labate C.A."/>
        </authorList>
    </citation>
    <scope>NUCLEOTIDE SEQUENCE</scope>
    <source>
        <strain evidence="2">MF-1</strain>
    </source>
</reference>
<dbReference type="Proteomes" id="UP000765509">
    <property type="component" value="Unassembled WGS sequence"/>
</dbReference>